<comment type="caution">
    <text evidence="3">The sequence shown here is derived from an EMBL/GenBank/DDBJ whole genome shotgun (WGS) entry which is preliminary data.</text>
</comment>
<dbReference type="Pfam" id="PF01822">
    <property type="entry name" value="WSC"/>
    <property type="match status" value="1"/>
</dbReference>
<dbReference type="OrthoDB" id="74764at2759"/>
<proteinExistence type="predicted"/>
<evidence type="ECO:0000256" key="1">
    <source>
        <dbReference type="SAM" id="MobiDB-lite"/>
    </source>
</evidence>
<evidence type="ECO:0000313" key="4">
    <source>
        <dbReference type="Proteomes" id="UP000469558"/>
    </source>
</evidence>
<dbReference type="InterPro" id="IPR018535">
    <property type="entry name" value="DUF1996"/>
</dbReference>
<dbReference type="SMART" id="SM00321">
    <property type="entry name" value="WSC"/>
    <property type="match status" value="1"/>
</dbReference>
<name>A0A8T9BUS0_9HELO</name>
<dbReference type="InterPro" id="IPR002889">
    <property type="entry name" value="WSC_carb-bd"/>
</dbReference>
<keyword evidence="4" id="KW-1185">Reference proteome</keyword>
<feature type="region of interest" description="Disordered" evidence="1">
    <location>
        <begin position="398"/>
        <end position="456"/>
    </location>
</feature>
<reference evidence="3 4" key="1">
    <citation type="submission" date="2018-05" db="EMBL/GenBank/DDBJ databases">
        <title>Genome sequencing and assembly of the regulated plant pathogen Lachnellula willkommii and related sister species for the development of diagnostic species identification markers.</title>
        <authorList>
            <person name="Giroux E."/>
            <person name="Bilodeau G."/>
        </authorList>
    </citation>
    <scope>NUCLEOTIDE SEQUENCE [LARGE SCALE GENOMIC DNA]</scope>
    <source>
        <strain evidence="3 4">CBS 268.59</strain>
    </source>
</reference>
<dbReference type="PANTHER" id="PTHR43662:SF11">
    <property type="entry name" value="WSC DOMAIN-CONTAINING PROTEIN"/>
    <property type="match status" value="1"/>
</dbReference>
<dbReference type="Proteomes" id="UP000469558">
    <property type="component" value="Unassembled WGS sequence"/>
</dbReference>
<dbReference type="PANTHER" id="PTHR43662">
    <property type="match status" value="1"/>
</dbReference>
<accession>A0A8T9BUS0</accession>
<gene>
    <name evidence="3" type="ORF">LSUE1_G009821</name>
</gene>
<dbReference type="Pfam" id="PF09362">
    <property type="entry name" value="DUF1996"/>
    <property type="match status" value="1"/>
</dbReference>
<feature type="domain" description="WSC" evidence="2">
    <location>
        <begin position="482"/>
        <end position="576"/>
    </location>
</feature>
<dbReference type="AlphaFoldDB" id="A0A8T9BUS0"/>
<dbReference type="EMBL" id="QGMK01001920">
    <property type="protein sequence ID" value="TVY62784.1"/>
    <property type="molecule type" value="Genomic_DNA"/>
</dbReference>
<evidence type="ECO:0000259" key="2">
    <source>
        <dbReference type="PROSITE" id="PS51212"/>
    </source>
</evidence>
<sequence>MHFSKPTIMAALASSAYAGTTQRTFAVNHFYGQGPLTMGRMDPIVSPGGPSGHVHAIQGGNGFALDMQNLQALDSSCTSSLVKADRSNYWTPALYFQDQTTQKFEAVEMFYMNVYYFMEPTEDQITPFPPGLRLIIGDPSLRTPPATGGIQITDLGDGAIQPVQWVCPRSNTNSPLYPTDSDGLHGVGIQDPTNAGSGVGFPDQNCDGYASPLRADVTFPSCWNNATDPSMVDPVQNPEGYKYLDTFTNKAAVTWPTKGNCPAGWAHLPKLFYEVYWNTPKFASRWTPGQQKQPFVLANGDPTGYSLHGDFVAGWDTKVLQTVIDTCNAGDDGMDKCPNIGDLNDDSTSCNIANLVPENIGATVGTVLDALPGNNPVGAWGVAAGAAVAPTGATVAPTAVDSGSAPGASSAAGGQTEVASSVAAPTTTSAPASAPASNPAEPVVGDDSSTQTTLATVTQAATSSAASATSTSTGSGSTVADGWSYTGCYADTTARVLSGITLANVGQHAVTNTKCVSYCAARGFSMAGTEYGGQCFCGNSMSTVTKLDDSKCAMPCEGDASQTCGGGMALSVYSQAAPKFRRALGRLRRYVE</sequence>
<organism evidence="3 4">
    <name type="scientific">Lachnellula suecica</name>
    <dbReference type="NCBI Taxonomy" id="602035"/>
    <lineage>
        <taxon>Eukaryota</taxon>
        <taxon>Fungi</taxon>
        <taxon>Dikarya</taxon>
        <taxon>Ascomycota</taxon>
        <taxon>Pezizomycotina</taxon>
        <taxon>Leotiomycetes</taxon>
        <taxon>Helotiales</taxon>
        <taxon>Lachnaceae</taxon>
        <taxon>Lachnellula</taxon>
    </lineage>
</organism>
<protein>
    <submittedName>
        <fullName evidence="3">WSC domain-containing protein</fullName>
    </submittedName>
</protein>
<dbReference type="PROSITE" id="PS51212">
    <property type="entry name" value="WSC"/>
    <property type="match status" value="1"/>
</dbReference>
<evidence type="ECO:0000313" key="3">
    <source>
        <dbReference type="EMBL" id="TVY62784.1"/>
    </source>
</evidence>